<feature type="domain" description="O-acyltransferase WSD1-like N-terminal" evidence="11">
    <location>
        <begin position="5"/>
        <end position="272"/>
    </location>
</feature>
<keyword evidence="9" id="KW-0012">Acyltransferase</keyword>
<dbReference type="GO" id="GO:0004144">
    <property type="term" value="F:diacylglycerol O-acyltransferase activity"/>
    <property type="evidence" value="ECO:0007669"/>
    <property type="project" value="UniProtKB-EC"/>
</dbReference>
<evidence type="ECO:0000259" key="11">
    <source>
        <dbReference type="Pfam" id="PF03007"/>
    </source>
</evidence>
<dbReference type="GO" id="GO:0005886">
    <property type="term" value="C:plasma membrane"/>
    <property type="evidence" value="ECO:0007669"/>
    <property type="project" value="TreeGrafter"/>
</dbReference>
<sequence length="496" mass="53224">MVNRLADMDAVAMNVESSAPAHVVACVVLEASDQLSHPRLHELFSLSLPRMARFRSRVVGKPLGLGQPVWAEVHDFDPSPHLRCATVPAATGQRGFTDLIAGLTAEPLDRRKPLWQMWSIDGLDGGRWALALKMAPALSGGAAGLTAVWRHFLVTSPNDNPPSYPRAEPSLGDQPSARELIGDTMRELLENQVTGAWLIVGAMPGFVRGVLRRLHGPAFKLPRTPPSMRGPLPRTPFNLPLTDRRSTAFASIPFAQLKKVARAFGGSVDNVVLAACTLALRAWLKRHDAVPDEPLSLQVSLSVQDSCFARRSDDFAFGSLRFPVQLDDPVQVLTDLHTATEKLKMGLNRKISTLAPLGDFSSIVSLLPPSAVHAFTQLSNGLGLSCRAAPASHGVVSILPGVRMPLYCAGARVTALHAAAPLLDRAGLNITLITHESEVDISVCVCPDNVPFVDEIASGIVESVALLVAAAEESPRGVSPSVLTEMTSHTKKRRHA</sequence>
<keyword evidence="6" id="KW-0808">Transferase</keyword>
<dbReference type="InterPro" id="IPR004255">
    <property type="entry name" value="O-acyltransferase_WSD1_N"/>
</dbReference>
<evidence type="ECO:0000256" key="2">
    <source>
        <dbReference type="ARBA" id="ARBA00005189"/>
    </source>
</evidence>
<evidence type="ECO:0000259" key="12">
    <source>
        <dbReference type="Pfam" id="PF06974"/>
    </source>
</evidence>
<dbReference type="Pfam" id="PF06974">
    <property type="entry name" value="WS_DGAT_C"/>
    <property type="match status" value="1"/>
</dbReference>
<comment type="pathway">
    <text evidence="1">Glycerolipid metabolism; triacylglycerol biosynthesis.</text>
</comment>
<evidence type="ECO:0000256" key="6">
    <source>
        <dbReference type="ARBA" id="ARBA00022679"/>
    </source>
</evidence>
<dbReference type="GO" id="GO:0051701">
    <property type="term" value="P:biological process involved in interaction with host"/>
    <property type="evidence" value="ECO:0007669"/>
    <property type="project" value="TreeGrafter"/>
</dbReference>
<evidence type="ECO:0000256" key="8">
    <source>
        <dbReference type="ARBA" id="ARBA00023098"/>
    </source>
</evidence>
<dbReference type="EC" id="2.3.1.20" evidence="4"/>
<evidence type="ECO:0000256" key="4">
    <source>
        <dbReference type="ARBA" id="ARBA00013244"/>
    </source>
</evidence>
<dbReference type="GO" id="GO:0071731">
    <property type="term" value="P:response to nitric oxide"/>
    <property type="evidence" value="ECO:0007669"/>
    <property type="project" value="TreeGrafter"/>
</dbReference>
<dbReference type="AlphaFoldDB" id="A0AAX1JFK2"/>
<protein>
    <recommendedName>
        <fullName evidence="4">diacylglycerol O-acyltransferase</fullName>
        <ecNumber evidence="4">2.3.1.20</ecNumber>
    </recommendedName>
</protein>
<evidence type="ECO:0000256" key="7">
    <source>
        <dbReference type="ARBA" id="ARBA00022798"/>
    </source>
</evidence>
<dbReference type="KEGG" id="mku:I2456_12800"/>
<evidence type="ECO:0000256" key="1">
    <source>
        <dbReference type="ARBA" id="ARBA00004771"/>
    </source>
</evidence>
<dbReference type="GO" id="GO:0006071">
    <property type="term" value="P:glycerol metabolic process"/>
    <property type="evidence" value="ECO:0007669"/>
    <property type="project" value="UniProtKB-KW"/>
</dbReference>
<dbReference type="InterPro" id="IPR045034">
    <property type="entry name" value="O-acyltransferase_WSD1-like"/>
</dbReference>
<evidence type="ECO:0000256" key="10">
    <source>
        <dbReference type="ARBA" id="ARBA00048109"/>
    </source>
</evidence>
<keyword evidence="7" id="KW-0319">Glycerol metabolism</keyword>
<dbReference type="Pfam" id="PF03007">
    <property type="entry name" value="WS_DGAT_cat"/>
    <property type="match status" value="1"/>
</dbReference>
<keyword evidence="8" id="KW-0443">Lipid metabolism</keyword>
<accession>A0AAX1JFK2</accession>
<dbReference type="GO" id="GO:0001666">
    <property type="term" value="P:response to hypoxia"/>
    <property type="evidence" value="ECO:0007669"/>
    <property type="project" value="TreeGrafter"/>
</dbReference>
<dbReference type="InterPro" id="IPR009721">
    <property type="entry name" value="O-acyltransferase_WSD1_C"/>
</dbReference>
<dbReference type="Proteomes" id="UP000663583">
    <property type="component" value="Chromosome"/>
</dbReference>
<dbReference type="EMBL" id="CP065047">
    <property type="protein sequence ID" value="QPI40221.1"/>
    <property type="molecule type" value="Genomic_DNA"/>
</dbReference>
<comment type="catalytic activity">
    <reaction evidence="10">
        <text>an acyl-CoA + a 1,2-diacyl-sn-glycerol = a triacyl-sn-glycerol + CoA</text>
        <dbReference type="Rhea" id="RHEA:10868"/>
        <dbReference type="ChEBI" id="CHEBI:17815"/>
        <dbReference type="ChEBI" id="CHEBI:57287"/>
        <dbReference type="ChEBI" id="CHEBI:58342"/>
        <dbReference type="ChEBI" id="CHEBI:64615"/>
        <dbReference type="EC" id="2.3.1.20"/>
    </reaction>
</comment>
<organism evidence="13 14">
    <name type="scientific">Mycobacterium kubicae</name>
    <dbReference type="NCBI Taxonomy" id="120959"/>
    <lineage>
        <taxon>Bacteria</taxon>
        <taxon>Bacillati</taxon>
        <taxon>Actinomycetota</taxon>
        <taxon>Actinomycetes</taxon>
        <taxon>Mycobacteriales</taxon>
        <taxon>Mycobacteriaceae</taxon>
        <taxon>Mycobacterium</taxon>
        <taxon>Mycobacterium simiae complex</taxon>
    </lineage>
</organism>
<evidence type="ECO:0000313" key="14">
    <source>
        <dbReference type="Proteomes" id="UP000663583"/>
    </source>
</evidence>
<comment type="similarity">
    <text evidence="3">Belongs to the long-chain O-acyltransferase family.</text>
</comment>
<name>A0AAX1JFK2_9MYCO</name>
<dbReference type="PANTHER" id="PTHR31650">
    <property type="entry name" value="O-ACYLTRANSFERASE (WSD1-LIKE) FAMILY PROTEIN"/>
    <property type="match status" value="1"/>
</dbReference>
<feature type="domain" description="O-acyltransferase WSD1 C-terminal" evidence="12">
    <location>
        <begin position="315"/>
        <end position="465"/>
    </location>
</feature>
<reference evidence="13" key="1">
    <citation type="submission" date="2020-11" db="EMBL/GenBank/DDBJ databases">
        <title>Intraspecies plasmid and genomic variation of Mycobacterium kubicae revealed by the complete genome sequences of two clinical isolates.</title>
        <authorList>
            <person name="Hendrix J.R."/>
            <person name="Epperson L.E."/>
            <person name="Honda J.R."/>
            <person name="Strong M."/>
        </authorList>
    </citation>
    <scope>NUCLEOTIDE SEQUENCE</scope>
    <source>
        <strain evidence="13">JCM 13573</strain>
    </source>
</reference>
<dbReference type="PANTHER" id="PTHR31650:SF1">
    <property type="entry name" value="WAX ESTER SYNTHASE_DIACYLGLYCEROL ACYLTRANSFERASE 4-RELATED"/>
    <property type="match status" value="1"/>
</dbReference>
<evidence type="ECO:0000256" key="3">
    <source>
        <dbReference type="ARBA" id="ARBA00009587"/>
    </source>
</evidence>
<dbReference type="RefSeq" id="WP_139823154.1">
    <property type="nucleotide sequence ID" value="NZ_BLKU01000003.1"/>
</dbReference>
<proteinExistence type="inferred from homology"/>
<evidence type="ECO:0000313" key="13">
    <source>
        <dbReference type="EMBL" id="QPI40221.1"/>
    </source>
</evidence>
<keyword evidence="5" id="KW-0444">Lipid biosynthesis</keyword>
<evidence type="ECO:0000256" key="9">
    <source>
        <dbReference type="ARBA" id="ARBA00023315"/>
    </source>
</evidence>
<comment type="pathway">
    <text evidence="2">Lipid metabolism.</text>
</comment>
<evidence type="ECO:0000256" key="5">
    <source>
        <dbReference type="ARBA" id="ARBA00022516"/>
    </source>
</evidence>
<dbReference type="GO" id="GO:0019432">
    <property type="term" value="P:triglyceride biosynthetic process"/>
    <property type="evidence" value="ECO:0007669"/>
    <property type="project" value="TreeGrafter"/>
</dbReference>
<gene>
    <name evidence="13" type="ORF">I2456_12800</name>
</gene>